<comment type="similarity">
    <text evidence="1 3">Belongs to the triosephosphate isomerase family.</text>
</comment>
<dbReference type="GO" id="GO:0019563">
    <property type="term" value="P:glycerol catabolic process"/>
    <property type="evidence" value="ECO:0007669"/>
    <property type="project" value="TreeGrafter"/>
</dbReference>
<comment type="pathway">
    <text evidence="3">Carbohydrate biosynthesis; gluconeogenesis.</text>
</comment>
<reference evidence="4" key="2">
    <citation type="submission" date="2017-09" db="EMBL/GenBank/DDBJ databases">
        <title>FDA dAtabase for Regulatory Grade micrObial Sequences (FDA-ARGOS): Supporting development and validation of Infectious Disease Dx tests.</title>
        <authorList>
            <person name="Minogue T."/>
            <person name="Wolcott M."/>
            <person name="Wasieloski L."/>
            <person name="Aguilar W."/>
            <person name="Moore D."/>
            <person name="Tallon L.J."/>
            <person name="Sadzewicz L."/>
            <person name="Ott S."/>
            <person name="Zhao X."/>
            <person name="Nagaraj S."/>
            <person name="Vavikolanu K."/>
            <person name="Aluvathingal J."/>
            <person name="Nadendla S."/>
            <person name="Sichtig H."/>
        </authorList>
    </citation>
    <scope>NUCLEOTIDE SEQUENCE</scope>
    <source>
        <strain evidence="4">FDAARGOS_387</strain>
    </source>
</reference>
<dbReference type="AlphaFoldDB" id="A0A2C6CR35"/>
<dbReference type="EC" id="5.3.1.1" evidence="3"/>
<dbReference type="GO" id="GO:0006096">
    <property type="term" value="P:glycolytic process"/>
    <property type="evidence" value="ECO:0007669"/>
    <property type="project" value="UniProtKB-UniRule"/>
</dbReference>
<dbReference type="GO" id="GO:0046166">
    <property type="term" value="P:glyceraldehyde-3-phosphate biosynthetic process"/>
    <property type="evidence" value="ECO:0007669"/>
    <property type="project" value="TreeGrafter"/>
</dbReference>
<dbReference type="Proteomes" id="UP000224974">
    <property type="component" value="Unassembled WGS sequence"/>
</dbReference>
<accession>A0A2C6CR35</accession>
<name>A0A2C6CR35_9GAMM</name>
<evidence type="ECO:0000256" key="2">
    <source>
        <dbReference type="ARBA" id="ARBA00023235"/>
    </source>
</evidence>
<reference evidence="6" key="1">
    <citation type="submission" date="2017-09" db="EMBL/GenBank/DDBJ databases">
        <title>FDA dAtabase for Regulatory Grade micrObial Sequences (FDA-ARGOS): Supporting development and validation of Infectious Disease Dx tests.</title>
        <authorList>
            <person name="Minogue T."/>
            <person name="Wolcott M."/>
            <person name="Wasieloski L."/>
            <person name="Aguilar W."/>
            <person name="Moore D."/>
            <person name="Tallon L."/>
            <person name="Sadzewicz L."/>
            <person name="Ott S."/>
            <person name="Zhao X."/>
            <person name="Nagaraj S."/>
            <person name="Vavikolanu K."/>
            <person name="Aluvathingal J."/>
            <person name="Nadendla S."/>
            <person name="Sichtig H."/>
        </authorList>
    </citation>
    <scope>NUCLEOTIDE SEQUENCE [LARGE SCALE GENOMIC DNA]</scope>
    <source>
        <strain evidence="6">FDAARGOS_387</strain>
    </source>
</reference>
<dbReference type="PROSITE" id="PS51440">
    <property type="entry name" value="TIM_2"/>
    <property type="match status" value="1"/>
</dbReference>
<evidence type="ECO:0000313" key="6">
    <source>
        <dbReference type="Proteomes" id="UP000224974"/>
    </source>
</evidence>
<dbReference type="SUPFAM" id="SSF51351">
    <property type="entry name" value="Triosephosphate isomerase (TIM)"/>
    <property type="match status" value="1"/>
</dbReference>
<sequence>MKKTLIGTSWKMNKTLSEASEFCQILEKFVPSLSDNIQPFIIPSFTCVRDVTRMISQSNTRCLTGVQNMHYEDAGAFTGEISPLMVKDTGAYLVEMGHSERREFFGETDLAVNKKVAAALKHGLRPLVCIGDSAQDMAWGTSAETVIRQMKAALSGLSAKQAEQVIVAYEPIWAIGEQGKPATPEQAEYIHVRLRQALVELYGSDSANNISLLYGGSVNPQNAVPLISRPDIDGLFIGRSAWQAEGFCQILKLVEQYQATQK</sequence>
<dbReference type="PANTHER" id="PTHR21139">
    <property type="entry name" value="TRIOSEPHOSPHATE ISOMERASE"/>
    <property type="match status" value="1"/>
</dbReference>
<dbReference type="PANTHER" id="PTHR21139:SF42">
    <property type="entry name" value="TRIOSEPHOSPHATE ISOMERASE"/>
    <property type="match status" value="1"/>
</dbReference>
<dbReference type="NCBIfam" id="NF000722">
    <property type="entry name" value="PRK00042.2-1"/>
    <property type="match status" value="1"/>
</dbReference>
<dbReference type="RefSeq" id="WP_029096273.1">
    <property type="nucleotide sequence ID" value="NZ_CAADJA010000002.1"/>
</dbReference>
<keyword evidence="6" id="KW-1185">Reference proteome</keyword>
<evidence type="ECO:0000313" key="5">
    <source>
        <dbReference type="EMBL" id="VFS47316.1"/>
    </source>
</evidence>
<dbReference type="Gene3D" id="3.20.20.70">
    <property type="entry name" value="Aldolase class I"/>
    <property type="match status" value="1"/>
</dbReference>
<evidence type="ECO:0000256" key="3">
    <source>
        <dbReference type="RuleBase" id="RU363013"/>
    </source>
</evidence>
<dbReference type="CDD" id="cd00311">
    <property type="entry name" value="TIM"/>
    <property type="match status" value="1"/>
</dbReference>
<evidence type="ECO:0000313" key="7">
    <source>
        <dbReference type="Proteomes" id="UP000373449"/>
    </source>
</evidence>
<evidence type="ECO:0000313" key="4">
    <source>
        <dbReference type="EMBL" id="PHI29139.1"/>
    </source>
</evidence>
<dbReference type="STRING" id="1111728.GCA_000427805_00694"/>
<comment type="subunit">
    <text evidence="3">Homodimer.</text>
</comment>
<dbReference type="OrthoDB" id="9809429at2"/>
<dbReference type="Pfam" id="PF00121">
    <property type="entry name" value="TIM"/>
    <property type="match status" value="1"/>
</dbReference>
<dbReference type="UniPathway" id="UPA00138"/>
<dbReference type="EMBL" id="CAADJA010000002">
    <property type="protein sequence ID" value="VFS47316.1"/>
    <property type="molecule type" value="Genomic_DNA"/>
</dbReference>
<reference evidence="5 7" key="3">
    <citation type="submission" date="2019-03" db="EMBL/GenBank/DDBJ databases">
        <authorList>
            <consortium name="Pathogen Informatics"/>
        </authorList>
    </citation>
    <scope>NUCLEOTIDE SEQUENCE [LARGE SCALE GENOMIC DNA]</scope>
    <source>
        <strain evidence="5 7">NCTC12282</strain>
    </source>
</reference>
<gene>
    <name evidence="5" type="primary">tpiA_2</name>
    <name evidence="4" type="ORF">CRN84_07300</name>
    <name evidence="5" type="ORF">NCTC12282_02251</name>
</gene>
<dbReference type="InterPro" id="IPR035990">
    <property type="entry name" value="TIM_sf"/>
</dbReference>
<comment type="pathway">
    <text evidence="3">Carbohydrate degradation; glycolysis; D-glyceraldehyde 3-phosphate from glycerone phosphate: step 1/1.</text>
</comment>
<comment type="catalytic activity">
    <reaction evidence="3">
        <text>D-glyceraldehyde 3-phosphate = dihydroxyacetone phosphate</text>
        <dbReference type="Rhea" id="RHEA:18585"/>
        <dbReference type="ChEBI" id="CHEBI:57642"/>
        <dbReference type="ChEBI" id="CHEBI:59776"/>
        <dbReference type="EC" id="5.3.1.1"/>
    </reaction>
</comment>
<dbReference type="Proteomes" id="UP000373449">
    <property type="component" value="Unassembled WGS sequence"/>
</dbReference>
<keyword evidence="2 3" id="KW-0413">Isomerase</keyword>
<organism evidence="4 6">
    <name type="scientific">Budvicia aquatica</name>
    <dbReference type="NCBI Taxonomy" id="82979"/>
    <lineage>
        <taxon>Bacteria</taxon>
        <taxon>Pseudomonadati</taxon>
        <taxon>Pseudomonadota</taxon>
        <taxon>Gammaproteobacteria</taxon>
        <taxon>Enterobacterales</taxon>
        <taxon>Budviciaceae</taxon>
        <taxon>Budvicia</taxon>
    </lineage>
</organism>
<protein>
    <recommendedName>
        <fullName evidence="3">Triosephosphate isomerase</fullName>
        <ecNumber evidence="3">5.3.1.1</ecNumber>
    </recommendedName>
</protein>
<keyword evidence="3" id="KW-0312">Gluconeogenesis</keyword>
<evidence type="ECO:0000256" key="1">
    <source>
        <dbReference type="ARBA" id="ARBA00007422"/>
    </source>
</evidence>
<dbReference type="UniPathway" id="UPA00109">
    <property type="reaction ID" value="UER00189"/>
</dbReference>
<dbReference type="NCBIfam" id="TIGR00419">
    <property type="entry name" value="tim"/>
    <property type="match status" value="1"/>
</dbReference>
<proteinExistence type="inferred from homology"/>
<keyword evidence="3" id="KW-0324">Glycolysis</keyword>
<dbReference type="InterPro" id="IPR013785">
    <property type="entry name" value="Aldolase_TIM"/>
</dbReference>
<comment type="subcellular location">
    <subcellularLocation>
        <location evidence="3">Cytoplasm</location>
    </subcellularLocation>
</comment>
<dbReference type="GO" id="GO:0006094">
    <property type="term" value="P:gluconeogenesis"/>
    <property type="evidence" value="ECO:0007669"/>
    <property type="project" value="UniProtKB-UniPathway"/>
</dbReference>
<dbReference type="InterPro" id="IPR000652">
    <property type="entry name" value="Triosephosphate_isomerase"/>
</dbReference>
<dbReference type="EMBL" id="PDDX01000001">
    <property type="protein sequence ID" value="PHI29139.1"/>
    <property type="molecule type" value="Genomic_DNA"/>
</dbReference>
<dbReference type="GO" id="GO:0004807">
    <property type="term" value="F:triose-phosphate isomerase activity"/>
    <property type="evidence" value="ECO:0007669"/>
    <property type="project" value="UniProtKB-UniRule"/>
</dbReference>
<dbReference type="GO" id="GO:0005829">
    <property type="term" value="C:cytosol"/>
    <property type="evidence" value="ECO:0007669"/>
    <property type="project" value="TreeGrafter"/>
</dbReference>
<keyword evidence="3" id="KW-0963">Cytoplasm</keyword>